<evidence type="ECO:0000313" key="3">
    <source>
        <dbReference type="EMBL" id="KAH0968255.1"/>
    </source>
</evidence>
<comment type="caution">
    <text evidence="3">The sequence shown here is derived from an EMBL/GenBank/DDBJ whole genome shotgun (WGS) entry which is preliminary data.</text>
</comment>
<feature type="compositionally biased region" description="Low complexity" evidence="1">
    <location>
        <begin position="16"/>
        <end position="27"/>
    </location>
</feature>
<dbReference type="PROSITE" id="PS00028">
    <property type="entry name" value="ZINC_FINGER_C2H2_1"/>
    <property type="match status" value="1"/>
</dbReference>
<dbReference type="RefSeq" id="XP_044725768.1">
    <property type="nucleotide sequence ID" value="XM_044859368.1"/>
</dbReference>
<dbReference type="AlphaFoldDB" id="A0A9P8SNU7"/>
<sequence length="372" mass="40389">MSAPKSVSRDIRRYFAATPVMPPATTTLRPSSPAGSVDEQDPLFSDTAQLRLPELRPGRAPPQAATSINGTALGRSRIAVVLSASPRKRPASAGPGRRRHNAGASPPLKRPAGIKETPVPLPKIPGWAATPSRRSSAQPASAPETMSSRGRPKGWKAGMSYSDMRGNSLSGARVRHARAKAPAPGFAKRRGRPPKTPSPPPGEIYRRLEPQFVAFLCEWAGCKAELHNLDTLRRHIYVVHGHSGGTGPRCCRWRKCASAQPAREFTDSDEFREHMEEAHLVPLAWHVGDGPQNGGHDARRATGEPSGGGGDDDIPDFLKDAQGNQVTPSVRDQEVEDVITWRMNRRRLKELLARRDENLPDDDSESGGPDET</sequence>
<feature type="region of interest" description="Disordered" evidence="1">
    <location>
        <begin position="179"/>
        <end position="204"/>
    </location>
</feature>
<feature type="region of interest" description="Disordered" evidence="1">
    <location>
        <begin position="351"/>
        <end position="372"/>
    </location>
</feature>
<dbReference type="InterPro" id="IPR013087">
    <property type="entry name" value="Znf_C2H2_type"/>
</dbReference>
<feature type="compositionally biased region" description="Low complexity" evidence="1">
    <location>
        <begin position="128"/>
        <end position="143"/>
    </location>
</feature>
<protein>
    <submittedName>
        <fullName evidence="3">Transcription factor Zn, C2H2</fullName>
    </submittedName>
</protein>
<proteinExistence type="predicted"/>
<dbReference type="Gene3D" id="3.30.160.60">
    <property type="entry name" value="Classic Zinc Finger"/>
    <property type="match status" value="1"/>
</dbReference>
<evidence type="ECO:0000259" key="2">
    <source>
        <dbReference type="PROSITE" id="PS00028"/>
    </source>
</evidence>
<feature type="region of interest" description="Disordered" evidence="1">
    <location>
        <begin position="1"/>
        <end position="157"/>
    </location>
</feature>
<feature type="compositionally biased region" description="Acidic residues" evidence="1">
    <location>
        <begin position="359"/>
        <end position="372"/>
    </location>
</feature>
<gene>
    <name evidence="3" type="ORF">HRG_00897</name>
</gene>
<dbReference type="EMBL" id="JAIZPD010000001">
    <property type="protein sequence ID" value="KAH0968255.1"/>
    <property type="molecule type" value="Genomic_DNA"/>
</dbReference>
<evidence type="ECO:0000256" key="1">
    <source>
        <dbReference type="SAM" id="MobiDB-lite"/>
    </source>
</evidence>
<accession>A0A9P8SNU7</accession>
<dbReference type="OrthoDB" id="5424797at2759"/>
<reference evidence="3" key="1">
    <citation type="submission" date="2021-09" db="EMBL/GenBank/DDBJ databases">
        <title>A high-quality genome of the endoparasitic fungus Hirsutella rhossiliensis with a comparison of Hirsutella genomes reveals transposable elements contributing to genome size variation.</title>
        <authorList>
            <person name="Lin R."/>
            <person name="Jiao Y."/>
            <person name="Sun X."/>
            <person name="Ling J."/>
            <person name="Xie B."/>
            <person name="Cheng X."/>
        </authorList>
    </citation>
    <scope>NUCLEOTIDE SEQUENCE</scope>
    <source>
        <strain evidence="3">HR02</strain>
    </source>
</reference>
<evidence type="ECO:0000313" key="4">
    <source>
        <dbReference type="Proteomes" id="UP000824596"/>
    </source>
</evidence>
<keyword evidence="4" id="KW-1185">Reference proteome</keyword>
<feature type="compositionally biased region" description="Basic residues" evidence="1">
    <location>
        <begin position="86"/>
        <end position="101"/>
    </location>
</feature>
<feature type="region of interest" description="Disordered" evidence="1">
    <location>
        <begin position="285"/>
        <end position="339"/>
    </location>
</feature>
<dbReference type="Proteomes" id="UP000824596">
    <property type="component" value="Unassembled WGS sequence"/>
</dbReference>
<dbReference type="GeneID" id="68350026"/>
<name>A0A9P8SNU7_9HYPO</name>
<organism evidence="3 4">
    <name type="scientific">Hirsutella rhossiliensis</name>
    <dbReference type="NCBI Taxonomy" id="111463"/>
    <lineage>
        <taxon>Eukaryota</taxon>
        <taxon>Fungi</taxon>
        <taxon>Dikarya</taxon>
        <taxon>Ascomycota</taxon>
        <taxon>Pezizomycotina</taxon>
        <taxon>Sordariomycetes</taxon>
        <taxon>Hypocreomycetidae</taxon>
        <taxon>Hypocreales</taxon>
        <taxon>Ophiocordycipitaceae</taxon>
        <taxon>Hirsutella</taxon>
    </lineage>
</organism>
<feature type="domain" description="C2H2-type" evidence="2">
    <location>
        <begin position="217"/>
        <end position="240"/>
    </location>
</feature>
<dbReference type="SMART" id="SM00355">
    <property type="entry name" value="ZnF_C2H2"/>
    <property type="match status" value="2"/>
</dbReference>